<dbReference type="PATRIC" id="fig|1359168.3.peg.180"/>
<dbReference type="STRING" id="1359168.OCHUTO_0583"/>
<comment type="caution">
    <text evidence="2">The sequence shown here is derived from an EMBL/GenBank/DDBJ whole genome shotgun (WGS) entry which is preliminary data.</text>
</comment>
<sequence length="68" mass="7859">MSKNLKHDALFKRLMTNPIAALDYLKDYLPSRVIDLVDLNTVTLEKDSFVEADLRRSMCDILLSMKTK</sequence>
<dbReference type="PANTHER" id="PTHR34611">
    <property type="match status" value="1"/>
</dbReference>
<dbReference type="PANTHER" id="PTHR34611:SF2">
    <property type="entry name" value="INACTIVE RECOMBINATION-PROMOTING NUCLEASE-LIKE PROTEIN RPNE-RELATED"/>
    <property type="match status" value="1"/>
</dbReference>
<dbReference type="EMBL" id="LANP01000013">
    <property type="protein sequence ID" value="KJV56092.1"/>
    <property type="molecule type" value="Genomic_DNA"/>
</dbReference>
<dbReference type="GO" id="GO:0006310">
    <property type="term" value="P:DNA recombination"/>
    <property type="evidence" value="ECO:0007669"/>
    <property type="project" value="TreeGrafter"/>
</dbReference>
<dbReference type="InterPro" id="IPR006842">
    <property type="entry name" value="Transposase_31"/>
</dbReference>
<keyword evidence="3" id="KW-1185">Reference proteome</keyword>
<evidence type="ECO:0000313" key="3">
    <source>
        <dbReference type="Proteomes" id="UP000033616"/>
    </source>
</evidence>
<feature type="domain" description="Transposase (putative) YhgA-like" evidence="1">
    <location>
        <begin position="6"/>
        <end position="68"/>
    </location>
</feature>
<name>A0A0F3MKX2_9RICK</name>
<dbReference type="Pfam" id="PF04754">
    <property type="entry name" value="Transposase_31"/>
    <property type="match status" value="1"/>
</dbReference>
<gene>
    <name evidence="2" type="ORF">OCHUTO_0583</name>
</gene>
<dbReference type="GO" id="GO:1990238">
    <property type="term" value="F:double-stranded DNA endonuclease activity"/>
    <property type="evidence" value="ECO:0007669"/>
    <property type="project" value="TreeGrafter"/>
</dbReference>
<proteinExistence type="predicted"/>
<dbReference type="Proteomes" id="UP000033616">
    <property type="component" value="Unassembled WGS sequence"/>
</dbReference>
<accession>A0A0F3MKX2</accession>
<evidence type="ECO:0000259" key="1">
    <source>
        <dbReference type="Pfam" id="PF04754"/>
    </source>
</evidence>
<evidence type="ECO:0000313" key="2">
    <source>
        <dbReference type="EMBL" id="KJV56092.1"/>
    </source>
</evidence>
<dbReference type="InterPro" id="IPR051699">
    <property type="entry name" value="Rpn/YhgA-like_nuclease"/>
</dbReference>
<organism evidence="2 3">
    <name type="scientific">Orientia chuto str. Dubai</name>
    <dbReference type="NCBI Taxonomy" id="1359168"/>
    <lineage>
        <taxon>Bacteria</taxon>
        <taxon>Pseudomonadati</taxon>
        <taxon>Pseudomonadota</taxon>
        <taxon>Alphaproteobacteria</taxon>
        <taxon>Rickettsiales</taxon>
        <taxon>Rickettsiaceae</taxon>
        <taxon>Rickettsieae</taxon>
        <taxon>Orientia</taxon>
    </lineage>
</organism>
<dbReference type="AlphaFoldDB" id="A0A0F3MKX2"/>
<protein>
    <submittedName>
        <fullName evidence="2">Transposase, YhgA-like family protein</fullName>
    </submittedName>
</protein>
<reference evidence="2 3" key="1">
    <citation type="submission" date="2015-02" db="EMBL/GenBank/DDBJ databases">
        <title>Genome Sequencing of Rickettsiales.</title>
        <authorList>
            <person name="Daugherty S.C."/>
            <person name="Su Q."/>
            <person name="Abolude K."/>
            <person name="Beier-Sexton M."/>
            <person name="Carlyon J.A."/>
            <person name="Carter R."/>
            <person name="Day N.P."/>
            <person name="Dumler S.J."/>
            <person name="Dyachenko V."/>
            <person name="Godinez A."/>
            <person name="Kurtti T.J."/>
            <person name="Lichay M."/>
            <person name="Mullins K.E."/>
            <person name="Ott S."/>
            <person name="Pappas-Brown V."/>
            <person name="Paris D.H."/>
            <person name="Patel P."/>
            <person name="Richards A.L."/>
            <person name="Sadzewicz L."/>
            <person name="Sears K."/>
            <person name="Seidman D."/>
            <person name="Sengamalay N."/>
            <person name="Stenos J."/>
            <person name="Tallon L.J."/>
            <person name="Vincent G."/>
            <person name="Fraser C.M."/>
            <person name="Munderloh U."/>
            <person name="Dunning-Hotopp J.C."/>
        </authorList>
    </citation>
    <scope>NUCLEOTIDE SEQUENCE [LARGE SCALE GENOMIC DNA]</scope>
    <source>
        <strain evidence="2 3">Fuller</strain>
    </source>
</reference>